<sequence length="127" mass="14009">MWTSCLALSQLLHLKLAAAGDPLHTLYVQAEPSVLSRDNAWLRLICDSRVRVAPIAFNGLTSLIGGVSSCFGGDYFYWWPTGIAQGGVQTRLTAFRSVLELWSPAERVQAVAGWEPWLSIEGVYVQK</sequence>
<keyword evidence="1" id="KW-0732">Signal</keyword>
<accession>D0NPW1</accession>
<dbReference type="AlphaFoldDB" id="D0NPW1"/>
<feature type="signal peptide" evidence="1">
    <location>
        <begin position="1"/>
        <end position="19"/>
    </location>
</feature>
<evidence type="ECO:0000313" key="3">
    <source>
        <dbReference type="Proteomes" id="UP000006643"/>
    </source>
</evidence>
<evidence type="ECO:0000313" key="2">
    <source>
        <dbReference type="EMBL" id="EEY62673.1"/>
    </source>
</evidence>
<reference evidence="3" key="1">
    <citation type="journal article" date="2009" name="Nature">
        <title>Genome sequence and analysis of the Irish potato famine pathogen Phytophthora infestans.</title>
        <authorList>
            <consortium name="The Broad Institute Genome Sequencing Platform"/>
            <person name="Haas B.J."/>
            <person name="Kamoun S."/>
            <person name="Zody M.C."/>
            <person name="Jiang R.H."/>
            <person name="Handsaker R.E."/>
            <person name="Cano L.M."/>
            <person name="Grabherr M."/>
            <person name="Kodira C.D."/>
            <person name="Raffaele S."/>
            <person name="Torto-Alalibo T."/>
            <person name="Bozkurt T.O."/>
            <person name="Ah-Fong A.M."/>
            <person name="Alvarado L."/>
            <person name="Anderson V.L."/>
            <person name="Armstrong M.R."/>
            <person name="Avrova A."/>
            <person name="Baxter L."/>
            <person name="Beynon J."/>
            <person name="Boevink P.C."/>
            <person name="Bollmann S.R."/>
            <person name="Bos J.I."/>
            <person name="Bulone V."/>
            <person name="Cai G."/>
            <person name="Cakir C."/>
            <person name="Carrington J.C."/>
            <person name="Chawner M."/>
            <person name="Conti L."/>
            <person name="Costanzo S."/>
            <person name="Ewan R."/>
            <person name="Fahlgren N."/>
            <person name="Fischbach M.A."/>
            <person name="Fugelstad J."/>
            <person name="Gilroy E.M."/>
            <person name="Gnerre S."/>
            <person name="Green P.J."/>
            <person name="Grenville-Briggs L.J."/>
            <person name="Griffith J."/>
            <person name="Grunwald N.J."/>
            <person name="Horn K."/>
            <person name="Horner N.R."/>
            <person name="Hu C.H."/>
            <person name="Huitema E."/>
            <person name="Jeong D.H."/>
            <person name="Jones A.M."/>
            <person name="Jones J.D."/>
            <person name="Jones R.W."/>
            <person name="Karlsson E.K."/>
            <person name="Kunjeti S.G."/>
            <person name="Lamour K."/>
            <person name="Liu Z."/>
            <person name="Ma L."/>
            <person name="Maclean D."/>
            <person name="Chibucos M.C."/>
            <person name="McDonald H."/>
            <person name="McWalters J."/>
            <person name="Meijer H.J."/>
            <person name="Morgan W."/>
            <person name="Morris P.F."/>
            <person name="Munro C.A."/>
            <person name="O'Neill K."/>
            <person name="Ospina-Giraldo M."/>
            <person name="Pinzon A."/>
            <person name="Pritchard L."/>
            <person name="Ramsahoye B."/>
            <person name="Ren Q."/>
            <person name="Restrepo S."/>
            <person name="Roy S."/>
            <person name="Sadanandom A."/>
            <person name="Savidor A."/>
            <person name="Schornack S."/>
            <person name="Schwartz D.C."/>
            <person name="Schumann U.D."/>
            <person name="Schwessinger B."/>
            <person name="Seyer L."/>
            <person name="Sharpe T."/>
            <person name="Silvar C."/>
            <person name="Song J."/>
            <person name="Studholme D.J."/>
            <person name="Sykes S."/>
            <person name="Thines M."/>
            <person name="van de Vondervoort P.J."/>
            <person name="Phuntumart V."/>
            <person name="Wawra S."/>
            <person name="Weide R."/>
            <person name="Win J."/>
            <person name="Young C."/>
            <person name="Zhou S."/>
            <person name="Fry W."/>
            <person name="Meyers B.C."/>
            <person name="van West P."/>
            <person name="Ristaino J."/>
            <person name="Govers F."/>
            <person name="Birch P.R."/>
            <person name="Whisson S.C."/>
            <person name="Judelson H.S."/>
            <person name="Nusbaum C."/>
        </authorList>
    </citation>
    <scope>NUCLEOTIDE SEQUENCE [LARGE SCALE GENOMIC DNA]</scope>
    <source>
        <strain evidence="3">T30-4</strain>
    </source>
</reference>
<dbReference type="Proteomes" id="UP000006643">
    <property type="component" value="Unassembled WGS sequence"/>
</dbReference>
<dbReference type="EMBL" id="DS028151">
    <property type="protein sequence ID" value="EEY62673.1"/>
    <property type="molecule type" value="Genomic_DNA"/>
</dbReference>
<keyword evidence="3" id="KW-1185">Reference proteome</keyword>
<name>D0NPW1_PHYIT</name>
<dbReference type="KEGG" id="pif:PITG_14453"/>
<organism evidence="2 3">
    <name type="scientific">Phytophthora infestans (strain T30-4)</name>
    <name type="common">Potato late blight agent</name>
    <dbReference type="NCBI Taxonomy" id="403677"/>
    <lineage>
        <taxon>Eukaryota</taxon>
        <taxon>Sar</taxon>
        <taxon>Stramenopiles</taxon>
        <taxon>Oomycota</taxon>
        <taxon>Peronosporomycetes</taxon>
        <taxon>Peronosporales</taxon>
        <taxon>Peronosporaceae</taxon>
        <taxon>Phytophthora</taxon>
    </lineage>
</organism>
<gene>
    <name evidence="2" type="ORF">PITG_14453</name>
</gene>
<dbReference type="OrthoDB" id="89462at2759"/>
<proteinExistence type="predicted"/>
<dbReference type="InParanoid" id="D0NPW1"/>
<feature type="chain" id="PRO_5003013576" evidence="1">
    <location>
        <begin position="20"/>
        <end position="127"/>
    </location>
</feature>
<dbReference type="HOGENOM" id="CLU_1974873_0_0_1"/>
<protein>
    <submittedName>
        <fullName evidence="2">Uncharacterized protein</fullName>
    </submittedName>
</protein>
<dbReference type="VEuPathDB" id="FungiDB:PITG_14453"/>
<dbReference type="RefSeq" id="XP_002898915.1">
    <property type="nucleotide sequence ID" value="XM_002898869.1"/>
</dbReference>
<evidence type="ECO:0000256" key="1">
    <source>
        <dbReference type="SAM" id="SignalP"/>
    </source>
</evidence>
<dbReference type="GeneID" id="9479933"/>